<keyword evidence="3" id="KW-1003">Cell membrane</keyword>
<dbReference type="OrthoDB" id="5382961at2"/>
<keyword evidence="9" id="KW-1185">Reference proteome</keyword>
<dbReference type="GO" id="GO:0005886">
    <property type="term" value="C:plasma membrane"/>
    <property type="evidence" value="ECO:0007669"/>
    <property type="project" value="UniProtKB-SubCell"/>
</dbReference>
<feature type="transmembrane region" description="Helical" evidence="7">
    <location>
        <begin position="78"/>
        <end position="97"/>
    </location>
</feature>
<protein>
    <submittedName>
        <fullName evidence="8">DoxX family protein</fullName>
    </submittedName>
</protein>
<keyword evidence="5 7" id="KW-1133">Transmembrane helix</keyword>
<sequence length="143" mass="14860">MQTQTNTTELGIALLRVTLGVMFIAHALLKIFVFTLPGTAGFFESVGLPGALAYVVTPVELLGGIALVAGLKTRWVSLALLPVLIGAASVHAGNGWVFSAPNGGWEYPVYLAIAALSQALLGGGAFAFDNLRQIQLPRLGQAA</sequence>
<proteinExistence type="inferred from homology"/>
<dbReference type="Pfam" id="PF07681">
    <property type="entry name" value="DoxX"/>
    <property type="match status" value="1"/>
</dbReference>
<feature type="transmembrane region" description="Helical" evidence="7">
    <location>
        <begin position="52"/>
        <end position="71"/>
    </location>
</feature>
<comment type="similarity">
    <text evidence="2">Belongs to the DoxX family.</text>
</comment>
<dbReference type="InterPro" id="IPR032808">
    <property type="entry name" value="DoxX"/>
</dbReference>
<evidence type="ECO:0000256" key="7">
    <source>
        <dbReference type="SAM" id="Phobius"/>
    </source>
</evidence>
<dbReference type="Proteomes" id="UP000319502">
    <property type="component" value="Unassembled WGS sequence"/>
</dbReference>
<gene>
    <name evidence="8" type="ORF">FHP91_06675</name>
</gene>
<organism evidence="8 9">
    <name type="scientific">Denitromonas halophila</name>
    <dbReference type="NCBI Taxonomy" id="1629404"/>
    <lineage>
        <taxon>Bacteria</taxon>
        <taxon>Pseudomonadati</taxon>
        <taxon>Pseudomonadota</taxon>
        <taxon>Betaproteobacteria</taxon>
        <taxon>Rhodocyclales</taxon>
        <taxon>Zoogloeaceae</taxon>
        <taxon>Denitromonas</taxon>
    </lineage>
</organism>
<reference evidence="8 9" key="1">
    <citation type="submission" date="2019-07" db="EMBL/GenBank/DDBJ databases">
        <title>The pathways for chlorine oxyanion respiration interact through the shared metabolite chlorate.</title>
        <authorList>
            <person name="Barnum T.P."/>
            <person name="Cheng Y."/>
            <person name="Hill K.A."/>
            <person name="Lucas L.N."/>
            <person name="Carlson H.K."/>
            <person name="Coates J.D."/>
        </authorList>
    </citation>
    <scope>NUCLEOTIDE SEQUENCE [LARGE SCALE GENOMIC DNA]</scope>
    <source>
        <strain evidence="8 9">SFB-3</strain>
    </source>
</reference>
<evidence type="ECO:0000256" key="2">
    <source>
        <dbReference type="ARBA" id="ARBA00006679"/>
    </source>
</evidence>
<dbReference type="AlphaFoldDB" id="A0A557QYY9"/>
<evidence type="ECO:0000313" key="9">
    <source>
        <dbReference type="Proteomes" id="UP000319502"/>
    </source>
</evidence>
<name>A0A557QYY9_9RHOO</name>
<dbReference type="EMBL" id="VMNK01000005">
    <property type="protein sequence ID" value="TVO58076.1"/>
    <property type="molecule type" value="Genomic_DNA"/>
</dbReference>
<comment type="subcellular location">
    <subcellularLocation>
        <location evidence="1">Cell membrane</location>
        <topology evidence="1">Multi-pass membrane protein</topology>
    </subcellularLocation>
</comment>
<dbReference type="RefSeq" id="WP_144308844.1">
    <property type="nucleotide sequence ID" value="NZ_VMNK01000005.1"/>
</dbReference>
<dbReference type="InterPro" id="IPR051907">
    <property type="entry name" value="DoxX-like_oxidoreductase"/>
</dbReference>
<evidence type="ECO:0000313" key="8">
    <source>
        <dbReference type="EMBL" id="TVO58076.1"/>
    </source>
</evidence>
<comment type="caution">
    <text evidence="8">The sequence shown here is derived from an EMBL/GenBank/DDBJ whole genome shotgun (WGS) entry which is preliminary data.</text>
</comment>
<evidence type="ECO:0000256" key="6">
    <source>
        <dbReference type="ARBA" id="ARBA00023136"/>
    </source>
</evidence>
<dbReference type="PANTHER" id="PTHR33452:SF1">
    <property type="entry name" value="INNER MEMBRANE PROTEIN YPHA-RELATED"/>
    <property type="match status" value="1"/>
</dbReference>
<keyword evidence="4 7" id="KW-0812">Transmembrane</keyword>
<evidence type="ECO:0000256" key="5">
    <source>
        <dbReference type="ARBA" id="ARBA00022989"/>
    </source>
</evidence>
<dbReference type="PANTHER" id="PTHR33452">
    <property type="entry name" value="OXIDOREDUCTASE CATD-RELATED"/>
    <property type="match status" value="1"/>
</dbReference>
<evidence type="ECO:0000256" key="3">
    <source>
        <dbReference type="ARBA" id="ARBA00022475"/>
    </source>
</evidence>
<accession>A0A557QYY9</accession>
<feature type="transmembrane region" description="Helical" evidence="7">
    <location>
        <begin position="109"/>
        <end position="128"/>
    </location>
</feature>
<feature type="transmembrane region" description="Helical" evidence="7">
    <location>
        <begin position="12"/>
        <end position="32"/>
    </location>
</feature>
<keyword evidence="6 7" id="KW-0472">Membrane</keyword>
<evidence type="ECO:0000256" key="4">
    <source>
        <dbReference type="ARBA" id="ARBA00022692"/>
    </source>
</evidence>
<evidence type="ECO:0000256" key="1">
    <source>
        <dbReference type="ARBA" id="ARBA00004651"/>
    </source>
</evidence>